<dbReference type="InterPro" id="IPR017907">
    <property type="entry name" value="Znf_RING_CS"/>
</dbReference>
<feature type="domain" description="RING-type" evidence="5">
    <location>
        <begin position="175"/>
        <end position="226"/>
    </location>
</feature>
<evidence type="ECO:0000256" key="2">
    <source>
        <dbReference type="ARBA" id="ARBA00022771"/>
    </source>
</evidence>
<keyword evidence="3" id="KW-0862">Zinc</keyword>
<reference evidence="6" key="1">
    <citation type="journal article" date="2023" name="Genome Biol. Evol.">
        <title>First Whole Genome Sequence and Flow Cytometry Genome Size Data for the Lichen-Forming Fungus Ramalina farinacea (Ascomycota).</title>
        <authorList>
            <person name="Llewellyn T."/>
            <person name="Mian S."/>
            <person name="Hill R."/>
            <person name="Leitch I.J."/>
            <person name="Gaya E."/>
        </authorList>
    </citation>
    <scope>NUCLEOTIDE SEQUENCE</scope>
    <source>
        <strain evidence="6">LIQ254RAFAR</strain>
    </source>
</reference>
<evidence type="ECO:0000313" key="6">
    <source>
        <dbReference type="EMBL" id="MDI1491054.1"/>
    </source>
</evidence>
<dbReference type="Gene3D" id="3.30.40.10">
    <property type="entry name" value="Zinc/RING finger domain, C3HC4 (zinc finger)"/>
    <property type="match status" value="1"/>
</dbReference>
<dbReference type="InterPro" id="IPR013083">
    <property type="entry name" value="Znf_RING/FYVE/PHD"/>
</dbReference>
<dbReference type="InterPro" id="IPR001841">
    <property type="entry name" value="Znf_RING"/>
</dbReference>
<comment type="caution">
    <text evidence="6">The sequence shown here is derived from an EMBL/GenBank/DDBJ whole genome shotgun (WGS) entry which is preliminary data.</text>
</comment>
<gene>
    <name evidence="6" type="ORF">OHK93_002259</name>
</gene>
<dbReference type="GO" id="GO:0008270">
    <property type="term" value="F:zinc ion binding"/>
    <property type="evidence" value="ECO:0007669"/>
    <property type="project" value="UniProtKB-KW"/>
</dbReference>
<proteinExistence type="predicted"/>
<dbReference type="Proteomes" id="UP001161017">
    <property type="component" value="Unassembled WGS sequence"/>
</dbReference>
<protein>
    <recommendedName>
        <fullName evidence="5">RING-type domain-containing protein</fullName>
    </recommendedName>
</protein>
<evidence type="ECO:0000256" key="3">
    <source>
        <dbReference type="ARBA" id="ARBA00022833"/>
    </source>
</evidence>
<dbReference type="EMBL" id="JAPUFD010000013">
    <property type="protein sequence ID" value="MDI1491054.1"/>
    <property type="molecule type" value="Genomic_DNA"/>
</dbReference>
<keyword evidence="7" id="KW-1185">Reference proteome</keyword>
<dbReference type="PROSITE" id="PS50089">
    <property type="entry name" value="ZF_RING_2"/>
    <property type="match status" value="1"/>
</dbReference>
<accession>A0AA43TX17</accession>
<evidence type="ECO:0000256" key="1">
    <source>
        <dbReference type="ARBA" id="ARBA00022723"/>
    </source>
</evidence>
<evidence type="ECO:0000256" key="4">
    <source>
        <dbReference type="PROSITE-ProRule" id="PRU00175"/>
    </source>
</evidence>
<evidence type="ECO:0000259" key="5">
    <source>
        <dbReference type="PROSITE" id="PS50089"/>
    </source>
</evidence>
<organism evidence="6 7">
    <name type="scientific">Ramalina farinacea</name>
    <dbReference type="NCBI Taxonomy" id="258253"/>
    <lineage>
        <taxon>Eukaryota</taxon>
        <taxon>Fungi</taxon>
        <taxon>Dikarya</taxon>
        <taxon>Ascomycota</taxon>
        <taxon>Pezizomycotina</taxon>
        <taxon>Lecanoromycetes</taxon>
        <taxon>OSLEUM clade</taxon>
        <taxon>Lecanoromycetidae</taxon>
        <taxon>Lecanorales</taxon>
        <taxon>Lecanorineae</taxon>
        <taxon>Ramalinaceae</taxon>
        <taxon>Ramalina</taxon>
    </lineage>
</organism>
<keyword evidence="2 4" id="KW-0863">Zinc-finger</keyword>
<evidence type="ECO:0000313" key="7">
    <source>
        <dbReference type="Proteomes" id="UP001161017"/>
    </source>
</evidence>
<sequence>MQRVDMAMDPSRACRECHWSPEDSESALKSGWDDLFRLLEEGRTLQDELQTALEANNIDGGDDMSAFNAQRGTDYSISELEGALQGMNLQRGSKVLLEDTLSALQNGRANPRPFKIKILQRTRSQTIHIQRKPEKIFATRGMEASQNVQVLTPGGHVVSCLPIPQEEMSNIQPFCPQCCNVYVNQTDTWHPHQPIELECEHVFCLTCVIQRVDLAMDPALACRHCNRTTGGLGSGLEFGWDELFRQLDAVRALQGLKKVGSENSHDGLDSGLAALNAQRNTDYTLSDLDNALQNLNLQQGTATSTEDVLEHLKGLSLSSP</sequence>
<keyword evidence="1" id="KW-0479">Metal-binding</keyword>
<name>A0AA43TX17_9LECA</name>
<dbReference type="PROSITE" id="PS00518">
    <property type="entry name" value="ZF_RING_1"/>
    <property type="match status" value="1"/>
</dbReference>
<dbReference type="AlphaFoldDB" id="A0AA43TX17"/>